<feature type="region of interest" description="Disordered" evidence="1">
    <location>
        <begin position="71"/>
        <end position="183"/>
    </location>
</feature>
<feature type="region of interest" description="Disordered" evidence="1">
    <location>
        <begin position="268"/>
        <end position="294"/>
    </location>
</feature>
<feature type="compositionally biased region" description="Polar residues" evidence="1">
    <location>
        <begin position="78"/>
        <end position="89"/>
    </location>
</feature>
<feature type="region of interest" description="Disordered" evidence="1">
    <location>
        <begin position="213"/>
        <end position="237"/>
    </location>
</feature>
<evidence type="ECO:0000256" key="1">
    <source>
        <dbReference type="SAM" id="MobiDB-lite"/>
    </source>
</evidence>
<organism evidence="2 3">
    <name type="scientific">Lophium mytilinum</name>
    <dbReference type="NCBI Taxonomy" id="390894"/>
    <lineage>
        <taxon>Eukaryota</taxon>
        <taxon>Fungi</taxon>
        <taxon>Dikarya</taxon>
        <taxon>Ascomycota</taxon>
        <taxon>Pezizomycotina</taxon>
        <taxon>Dothideomycetes</taxon>
        <taxon>Pleosporomycetidae</taxon>
        <taxon>Mytilinidiales</taxon>
        <taxon>Mytilinidiaceae</taxon>
        <taxon>Lophium</taxon>
    </lineage>
</organism>
<dbReference type="AlphaFoldDB" id="A0A6A6R580"/>
<dbReference type="OrthoDB" id="3693867at2759"/>
<gene>
    <name evidence="2" type="ORF">BU16DRAFT_536181</name>
</gene>
<dbReference type="Proteomes" id="UP000799750">
    <property type="component" value="Unassembled WGS sequence"/>
</dbReference>
<protein>
    <submittedName>
        <fullName evidence="2">Uncharacterized protein</fullName>
    </submittedName>
</protein>
<evidence type="ECO:0000313" key="3">
    <source>
        <dbReference type="Proteomes" id="UP000799750"/>
    </source>
</evidence>
<sequence length="346" mass="39064">MLCFDLTSTRLPFLPYLLNSDTNLPSHTLLRIFGTSRPTQNFPNHLTMNEQFIKKEYEDHNSIPEQHNDDFLGLSYWAPSTPSPHTVNGQPGKKQGKRKWTAEEKRNGRKNSPPPPRSGGISRHAWKEHQSQRREEELARVISGEIAPPPGAGPNWTKNRASKLEKDAKTAKRRHKKHEKRLRDQAMGVETVDSWRPGMDYGDSERLKIESPEDGFMGKQEPDMNRDQGGAVKQEDWSSVVVVKQEPEVGIRGGGVENFHPVDMQAQQYSTSPSQKIIQEPSELQPRKSDETLTGDVAASGHIESGWGRQPKTHLASINDDAERNKAVDAFFDDLEKGIAAWHKDL</sequence>
<name>A0A6A6R580_9PEZI</name>
<dbReference type="EMBL" id="MU004184">
    <property type="protein sequence ID" value="KAF2499898.1"/>
    <property type="molecule type" value="Genomic_DNA"/>
</dbReference>
<feature type="compositionally biased region" description="Polar residues" evidence="1">
    <location>
        <begin position="268"/>
        <end position="277"/>
    </location>
</feature>
<evidence type="ECO:0000313" key="2">
    <source>
        <dbReference type="EMBL" id="KAF2499898.1"/>
    </source>
</evidence>
<feature type="compositionally biased region" description="Basic residues" evidence="1">
    <location>
        <begin position="171"/>
        <end position="180"/>
    </location>
</feature>
<feature type="compositionally biased region" description="Basic and acidic residues" evidence="1">
    <location>
        <begin position="125"/>
        <end position="139"/>
    </location>
</feature>
<keyword evidence="3" id="KW-1185">Reference proteome</keyword>
<reference evidence="2" key="1">
    <citation type="journal article" date="2020" name="Stud. Mycol.">
        <title>101 Dothideomycetes genomes: a test case for predicting lifestyles and emergence of pathogens.</title>
        <authorList>
            <person name="Haridas S."/>
            <person name="Albert R."/>
            <person name="Binder M."/>
            <person name="Bloem J."/>
            <person name="Labutti K."/>
            <person name="Salamov A."/>
            <person name="Andreopoulos B."/>
            <person name="Baker S."/>
            <person name="Barry K."/>
            <person name="Bills G."/>
            <person name="Bluhm B."/>
            <person name="Cannon C."/>
            <person name="Castanera R."/>
            <person name="Culley D."/>
            <person name="Daum C."/>
            <person name="Ezra D."/>
            <person name="Gonzalez J."/>
            <person name="Henrissat B."/>
            <person name="Kuo A."/>
            <person name="Liang C."/>
            <person name="Lipzen A."/>
            <person name="Lutzoni F."/>
            <person name="Magnuson J."/>
            <person name="Mondo S."/>
            <person name="Nolan M."/>
            <person name="Ohm R."/>
            <person name="Pangilinan J."/>
            <person name="Park H.-J."/>
            <person name="Ramirez L."/>
            <person name="Alfaro M."/>
            <person name="Sun H."/>
            <person name="Tritt A."/>
            <person name="Yoshinaga Y."/>
            <person name="Zwiers L.-H."/>
            <person name="Turgeon B."/>
            <person name="Goodwin S."/>
            <person name="Spatafora J."/>
            <person name="Crous P."/>
            <person name="Grigoriev I."/>
        </authorList>
    </citation>
    <scope>NUCLEOTIDE SEQUENCE</scope>
    <source>
        <strain evidence="2">CBS 269.34</strain>
    </source>
</reference>
<proteinExistence type="predicted"/>
<accession>A0A6A6R580</accession>